<dbReference type="PANTHER" id="PTHR10544">
    <property type="entry name" value="60S RIBOSOMAL PROTEIN L28"/>
    <property type="match status" value="1"/>
</dbReference>
<comment type="similarity">
    <text evidence="1">Belongs to the eukaryotic ribosomal protein eL28 family.</text>
</comment>
<dbReference type="InterPro" id="IPR002672">
    <property type="entry name" value="Ribosomal_eL28"/>
</dbReference>
<sequence length="145" mass="15776">MSADLTWLLVKDNSSFLVKRSGVQFTTEPNNLTNLNSFKYSGLANSKVVGVTAAPSGKGVVLTTKKQSISASKPSKSFQKTTVAGSSRRAAKVIVNSTARSGYRADLRKVRINPISKYKATARIHPIHNMTAGRILFAKSNFFIR</sequence>
<organism evidence="5 6">
    <name type="scientific">Basidiobolus ranarum</name>
    <dbReference type="NCBI Taxonomy" id="34480"/>
    <lineage>
        <taxon>Eukaryota</taxon>
        <taxon>Fungi</taxon>
        <taxon>Fungi incertae sedis</taxon>
        <taxon>Zoopagomycota</taxon>
        <taxon>Entomophthoromycotina</taxon>
        <taxon>Basidiobolomycetes</taxon>
        <taxon>Basidiobolales</taxon>
        <taxon>Basidiobolaceae</taxon>
        <taxon>Basidiobolus</taxon>
    </lineage>
</organism>
<keyword evidence="3" id="KW-0687">Ribonucleoprotein</keyword>
<name>A0ABR2WP87_9FUNG</name>
<evidence type="ECO:0000313" key="5">
    <source>
        <dbReference type="EMBL" id="KAK9763308.1"/>
    </source>
</evidence>
<dbReference type="InterPro" id="IPR029004">
    <property type="entry name" value="Ribosomal_eL28/Mak16"/>
</dbReference>
<evidence type="ECO:0000256" key="2">
    <source>
        <dbReference type="ARBA" id="ARBA00022980"/>
    </source>
</evidence>
<proteinExistence type="inferred from homology"/>
<dbReference type="Proteomes" id="UP001479436">
    <property type="component" value="Unassembled WGS sequence"/>
</dbReference>
<reference evidence="5 6" key="1">
    <citation type="submission" date="2023-04" db="EMBL/GenBank/DDBJ databases">
        <title>Genome of Basidiobolus ranarum AG-B5.</title>
        <authorList>
            <person name="Stajich J.E."/>
            <person name="Carter-House D."/>
            <person name="Gryganskyi A."/>
        </authorList>
    </citation>
    <scope>NUCLEOTIDE SEQUENCE [LARGE SCALE GENOMIC DNA]</scope>
    <source>
        <strain evidence="5 6">AG-B5</strain>
    </source>
</reference>
<feature type="domain" description="Ribosomal eL28/Mak16" evidence="4">
    <location>
        <begin position="5"/>
        <end position="112"/>
    </location>
</feature>
<comment type="caution">
    <text evidence="5">The sequence shown here is derived from an EMBL/GenBank/DDBJ whole genome shotgun (WGS) entry which is preliminary data.</text>
</comment>
<protein>
    <recommendedName>
        <fullName evidence="4">Ribosomal eL28/Mak16 domain-containing protein</fullName>
    </recommendedName>
</protein>
<keyword evidence="2" id="KW-0689">Ribosomal protein</keyword>
<dbReference type="EMBL" id="JASJQH010000676">
    <property type="protein sequence ID" value="KAK9763308.1"/>
    <property type="molecule type" value="Genomic_DNA"/>
</dbReference>
<keyword evidence="6" id="KW-1185">Reference proteome</keyword>
<evidence type="ECO:0000259" key="4">
    <source>
        <dbReference type="Pfam" id="PF01778"/>
    </source>
</evidence>
<dbReference type="Gene3D" id="3.30.390.110">
    <property type="match status" value="1"/>
</dbReference>
<gene>
    <name evidence="5" type="ORF">K7432_010139</name>
</gene>
<dbReference type="Pfam" id="PF01778">
    <property type="entry name" value="Ribosomal_L28e"/>
    <property type="match status" value="1"/>
</dbReference>
<evidence type="ECO:0000256" key="1">
    <source>
        <dbReference type="ARBA" id="ARBA00007926"/>
    </source>
</evidence>
<accession>A0ABR2WP87</accession>
<evidence type="ECO:0000256" key="3">
    <source>
        <dbReference type="ARBA" id="ARBA00023274"/>
    </source>
</evidence>
<evidence type="ECO:0000313" key="6">
    <source>
        <dbReference type="Proteomes" id="UP001479436"/>
    </source>
</evidence>